<dbReference type="EMBL" id="JWLZ01000164">
    <property type="protein sequence ID" value="KHT62980.1"/>
    <property type="molecule type" value="Genomic_DNA"/>
</dbReference>
<comment type="caution">
    <text evidence="2">The sequence shown here is derived from an EMBL/GenBank/DDBJ whole genome shotgun (WGS) entry which is preliminary data.</text>
</comment>
<accession>A0A0B9GDT1</accession>
<proteinExistence type="predicted"/>
<organism evidence="2 3">
    <name type="scientific">Photobacterium gaetbulicola</name>
    <dbReference type="NCBI Taxonomy" id="1295392"/>
    <lineage>
        <taxon>Bacteria</taxon>
        <taxon>Pseudomonadati</taxon>
        <taxon>Pseudomonadota</taxon>
        <taxon>Gammaproteobacteria</taxon>
        <taxon>Vibrionales</taxon>
        <taxon>Vibrionaceae</taxon>
        <taxon>Photobacterium</taxon>
    </lineage>
</organism>
<reference evidence="2 3" key="1">
    <citation type="submission" date="2014-12" db="EMBL/GenBank/DDBJ databases">
        <title>Genome sequencing of Photobacterium gaetbulicola AD005a.</title>
        <authorList>
            <person name="Adrian T.G.S."/>
            <person name="Chan K.G."/>
        </authorList>
    </citation>
    <scope>NUCLEOTIDE SEQUENCE [LARGE SCALE GENOMIC DNA]</scope>
    <source>
        <strain evidence="2 3">AD005a</strain>
    </source>
</reference>
<protein>
    <submittedName>
        <fullName evidence="2">Uncharacterized protein</fullName>
    </submittedName>
</protein>
<dbReference type="AlphaFoldDB" id="A0A0B9GDT1"/>
<evidence type="ECO:0000313" key="3">
    <source>
        <dbReference type="Proteomes" id="UP000031278"/>
    </source>
</evidence>
<dbReference type="RefSeq" id="WP_039463409.1">
    <property type="nucleotide sequence ID" value="NZ_JWLZ01000164.1"/>
</dbReference>
<feature type="region of interest" description="Disordered" evidence="1">
    <location>
        <begin position="50"/>
        <end position="74"/>
    </location>
</feature>
<name>A0A0B9GDT1_9GAMM</name>
<evidence type="ECO:0000313" key="2">
    <source>
        <dbReference type="EMBL" id="KHT62980.1"/>
    </source>
</evidence>
<sequence length="74" mass="8846">MTQERAINLYYYLLQENTPQKELNAIMRLLKEDYGIDLSRIDRKRHRPQNRFDINNYGAGGSRTMNQTRQIQSV</sequence>
<feature type="compositionally biased region" description="Polar residues" evidence="1">
    <location>
        <begin position="63"/>
        <end position="74"/>
    </location>
</feature>
<gene>
    <name evidence="2" type="ORF">RJ45_14440</name>
</gene>
<dbReference type="Proteomes" id="UP000031278">
    <property type="component" value="Unassembled WGS sequence"/>
</dbReference>
<evidence type="ECO:0000256" key="1">
    <source>
        <dbReference type="SAM" id="MobiDB-lite"/>
    </source>
</evidence>